<dbReference type="GO" id="GO:0000407">
    <property type="term" value="C:phagophore assembly site"/>
    <property type="evidence" value="ECO:0007669"/>
    <property type="project" value="TreeGrafter"/>
</dbReference>
<evidence type="ECO:0000256" key="2">
    <source>
        <dbReference type="ARBA" id="ARBA00018874"/>
    </source>
</evidence>
<evidence type="ECO:0000256" key="3">
    <source>
        <dbReference type="ARBA" id="ARBA00023006"/>
    </source>
</evidence>
<keyword evidence="4" id="KW-1185">Reference proteome</keyword>
<reference evidence="5" key="2">
    <citation type="submission" date="2023-11" db="UniProtKB">
        <authorList>
            <consortium name="WormBaseParasite"/>
        </authorList>
    </citation>
    <scope>IDENTIFICATION</scope>
</reference>
<protein>
    <recommendedName>
        <fullName evidence="2">Autophagy-related protein 101</fullName>
    </recommendedName>
</protein>
<accession>A0AA85IPM8</accession>
<evidence type="ECO:0000256" key="1">
    <source>
        <dbReference type="ARBA" id="ARBA00007130"/>
    </source>
</evidence>
<evidence type="ECO:0000313" key="4">
    <source>
        <dbReference type="Proteomes" id="UP000050795"/>
    </source>
</evidence>
<comment type="similarity">
    <text evidence="1">Belongs to the ATG101 family.</text>
</comment>
<dbReference type="InterPro" id="IPR012445">
    <property type="entry name" value="ATG101"/>
</dbReference>
<dbReference type="Pfam" id="PF07855">
    <property type="entry name" value="ATG101"/>
    <property type="match status" value="1"/>
</dbReference>
<organism evidence="4 5">
    <name type="scientific">Trichobilharzia regenti</name>
    <name type="common">Nasal bird schistosome</name>
    <dbReference type="NCBI Taxonomy" id="157069"/>
    <lineage>
        <taxon>Eukaryota</taxon>
        <taxon>Metazoa</taxon>
        <taxon>Spiralia</taxon>
        <taxon>Lophotrochozoa</taxon>
        <taxon>Platyhelminthes</taxon>
        <taxon>Trematoda</taxon>
        <taxon>Digenea</taxon>
        <taxon>Strigeidida</taxon>
        <taxon>Schistosomatoidea</taxon>
        <taxon>Schistosomatidae</taxon>
        <taxon>Trichobilharzia</taxon>
    </lineage>
</organism>
<dbReference type="WBParaSite" id="TREG1_100360.1">
    <property type="protein sequence ID" value="TREG1_100360.1"/>
    <property type="gene ID" value="TREG1_100360"/>
</dbReference>
<keyword evidence="3" id="KW-0072">Autophagy</keyword>
<dbReference type="Proteomes" id="UP000050795">
    <property type="component" value="Unassembled WGS sequence"/>
</dbReference>
<proteinExistence type="inferred from homology"/>
<dbReference type="GO" id="GO:0019901">
    <property type="term" value="F:protein kinase binding"/>
    <property type="evidence" value="ECO:0007669"/>
    <property type="project" value="TreeGrafter"/>
</dbReference>
<sequence>MNCREYSFSFALQYPEVPEIVSALFHTILLHRTLPTLDFKGGAVSYNSYLGIRDVDCKHVDLTYVCVNSSQLIEKVSSAVSVFAETLRRDSYSTNINGEVRGAINLEFVVNRKGGWLGPEASVWERWIVNVCLKTINANEKEAYRCQLSSQLRDELCTILEYFNSPSAYAPSLGSSQAETEHIIDFSMSGISPYRFNITHLTTTSGQNRSGVSVTMRRIFKDVRL</sequence>
<dbReference type="PANTHER" id="PTHR13292">
    <property type="entry name" value="AUTOPHAGY-RELATED PROTEIN 101"/>
    <property type="match status" value="1"/>
</dbReference>
<dbReference type="PANTHER" id="PTHR13292:SF0">
    <property type="entry name" value="AUTOPHAGY-RELATED PROTEIN 101"/>
    <property type="match status" value="1"/>
</dbReference>
<dbReference type="GO" id="GO:0000045">
    <property type="term" value="P:autophagosome assembly"/>
    <property type="evidence" value="ECO:0007669"/>
    <property type="project" value="TreeGrafter"/>
</dbReference>
<name>A0AA85IPM8_TRIRE</name>
<evidence type="ECO:0000313" key="5">
    <source>
        <dbReference type="WBParaSite" id="TREG1_100360.1"/>
    </source>
</evidence>
<dbReference type="GO" id="GO:1990316">
    <property type="term" value="C:Atg1/ULK1 kinase complex"/>
    <property type="evidence" value="ECO:0007669"/>
    <property type="project" value="TreeGrafter"/>
</dbReference>
<reference evidence="4" key="1">
    <citation type="submission" date="2022-06" db="EMBL/GenBank/DDBJ databases">
        <authorList>
            <person name="Berger JAMES D."/>
            <person name="Berger JAMES D."/>
        </authorList>
    </citation>
    <scope>NUCLEOTIDE SEQUENCE [LARGE SCALE GENOMIC DNA]</scope>
</reference>
<dbReference type="AlphaFoldDB" id="A0AA85IPM8"/>